<dbReference type="Pfam" id="PF18352">
    <property type="entry name" value="Gp138_N"/>
    <property type="match status" value="1"/>
</dbReference>
<dbReference type="InterPro" id="IPR037026">
    <property type="entry name" value="Vgr_OB-fold_dom_sf"/>
</dbReference>
<protein>
    <recommendedName>
        <fullName evidence="1">Phage protein Gp138 N-terminal domain-containing protein</fullName>
    </recommendedName>
</protein>
<dbReference type="InterPro" id="IPR041599">
    <property type="entry name" value="Gp138_N"/>
</dbReference>
<dbReference type="EMBL" id="LR798317">
    <property type="protein sequence ID" value="CAB5223211.1"/>
    <property type="molecule type" value="Genomic_DNA"/>
</dbReference>
<name>A0A6J7WYX3_9CAUD</name>
<gene>
    <name evidence="2" type="ORF">UFOVP380_17</name>
</gene>
<organism evidence="2">
    <name type="scientific">uncultured Caudovirales phage</name>
    <dbReference type="NCBI Taxonomy" id="2100421"/>
    <lineage>
        <taxon>Viruses</taxon>
        <taxon>Duplodnaviria</taxon>
        <taxon>Heunggongvirae</taxon>
        <taxon>Uroviricota</taxon>
        <taxon>Caudoviricetes</taxon>
        <taxon>Peduoviridae</taxon>
        <taxon>Maltschvirus</taxon>
        <taxon>Maltschvirus maltsch</taxon>
    </lineage>
</organism>
<evidence type="ECO:0000313" key="2">
    <source>
        <dbReference type="EMBL" id="CAB5223211.1"/>
    </source>
</evidence>
<reference evidence="2" key="1">
    <citation type="submission" date="2020-05" db="EMBL/GenBank/DDBJ databases">
        <authorList>
            <person name="Chiriac C."/>
            <person name="Salcher M."/>
            <person name="Ghai R."/>
            <person name="Kavagutti S V."/>
        </authorList>
    </citation>
    <scope>NUCLEOTIDE SEQUENCE</scope>
</reference>
<dbReference type="Gene3D" id="2.40.50.230">
    <property type="entry name" value="Gp5 N-terminal domain"/>
    <property type="match status" value="1"/>
</dbReference>
<accession>A0A6J7WYX3</accession>
<evidence type="ECO:0000259" key="1">
    <source>
        <dbReference type="Pfam" id="PF18352"/>
    </source>
</evidence>
<sequence>MNDNQNELLKRTIRKAHETMRVAMPAVIESYDAGTSLATVRITIPHLRDDDEALEVPLISAVPVLWPRAGQASITFPLAKGDWGLVIHCDGDIDLWATALDSSQPESNRRHAWTDAVFLPQTHGLQASSQVGLTLAHGANTVTLSSTGITISATNITLAGNVAVTGTLDVTGGTTLAGIPFLSHRHGGVQTGAGLTTGAV</sequence>
<proteinExistence type="predicted"/>
<feature type="domain" description="Phage protein Gp138 N-terminal" evidence="1">
    <location>
        <begin position="24"/>
        <end position="120"/>
    </location>
</feature>